<dbReference type="RefSeq" id="WP_091289285.1">
    <property type="nucleotide sequence ID" value="NZ_FNON01000003.1"/>
</dbReference>
<dbReference type="Pfam" id="PF00005">
    <property type="entry name" value="ABC_tran"/>
    <property type="match status" value="1"/>
</dbReference>
<dbReference type="InterPro" id="IPR003593">
    <property type="entry name" value="AAA+_ATPase"/>
</dbReference>
<feature type="domain" description="ABC transporter" evidence="4">
    <location>
        <begin position="3"/>
        <end position="231"/>
    </location>
</feature>
<dbReference type="STRING" id="589385.SAMN05421504_103173"/>
<evidence type="ECO:0000256" key="2">
    <source>
        <dbReference type="ARBA" id="ARBA00022741"/>
    </source>
</evidence>
<evidence type="ECO:0000256" key="3">
    <source>
        <dbReference type="ARBA" id="ARBA00022840"/>
    </source>
</evidence>
<evidence type="ECO:0000256" key="1">
    <source>
        <dbReference type="ARBA" id="ARBA00022448"/>
    </source>
</evidence>
<protein>
    <submittedName>
        <fullName evidence="5">Iron complex transport system ATP-binding protein</fullName>
    </submittedName>
</protein>
<keyword evidence="1" id="KW-0813">Transport</keyword>
<organism evidence="5 6">
    <name type="scientific">Amycolatopsis xylanica</name>
    <dbReference type="NCBI Taxonomy" id="589385"/>
    <lineage>
        <taxon>Bacteria</taxon>
        <taxon>Bacillati</taxon>
        <taxon>Actinomycetota</taxon>
        <taxon>Actinomycetes</taxon>
        <taxon>Pseudonocardiales</taxon>
        <taxon>Pseudonocardiaceae</taxon>
        <taxon>Amycolatopsis</taxon>
    </lineage>
</organism>
<dbReference type="SUPFAM" id="SSF52540">
    <property type="entry name" value="P-loop containing nucleoside triphosphate hydrolases"/>
    <property type="match status" value="1"/>
</dbReference>
<gene>
    <name evidence="5" type="ORF">SAMN05421504_103173</name>
</gene>
<dbReference type="FunFam" id="3.40.50.300:FF:000134">
    <property type="entry name" value="Iron-enterobactin ABC transporter ATP-binding protein"/>
    <property type="match status" value="1"/>
</dbReference>
<dbReference type="AlphaFoldDB" id="A0A1H3CXR0"/>
<dbReference type="Proteomes" id="UP000199515">
    <property type="component" value="Unassembled WGS sequence"/>
</dbReference>
<dbReference type="GO" id="GO:0016887">
    <property type="term" value="F:ATP hydrolysis activity"/>
    <property type="evidence" value="ECO:0007669"/>
    <property type="project" value="InterPro"/>
</dbReference>
<keyword evidence="3 5" id="KW-0067">ATP-binding</keyword>
<dbReference type="PANTHER" id="PTHR42794:SF2">
    <property type="entry name" value="ABC TRANSPORTER ATP-BINDING PROTEIN"/>
    <property type="match status" value="1"/>
</dbReference>
<dbReference type="PANTHER" id="PTHR42794">
    <property type="entry name" value="HEMIN IMPORT ATP-BINDING PROTEIN HMUV"/>
    <property type="match status" value="1"/>
</dbReference>
<keyword evidence="6" id="KW-1185">Reference proteome</keyword>
<dbReference type="SMART" id="SM00382">
    <property type="entry name" value="AAA"/>
    <property type="match status" value="1"/>
</dbReference>
<dbReference type="InterPro" id="IPR017871">
    <property type="entry name" value="ABC_transporter-like_CS"/>
</dbReference>
<proteinExistence type="predicted"/>
<dbReference type="InterPro" id="IPR027417">
    <property type="entry name" value="P-loop_NTPase"/>
</dbReference>
<dbReference type="EMBL" id="FNON01000003">
    <property type="protein sequence ID" value="SDX58324.1"/>
    <property type="molecule type" value="Genomic_DNA"/>
</dbReference>
<dbReference type="GO" id="GO:0005524">
    <property type="term" value="F:ATP binding"/>
    <property type="evidence" value="ECO:0007669"/>
    <property type="project" value="UniProtKB-KW"/>
</dbReference>
<evidence type="ECO:0000259" key="4">
    <source>
        <dbReference type="PROSITE" id="PS50893"/>
    </source>
</evidence>
<dbReference type="PROSITE" id="PS50893">
    <property type="entry name" value="ABC_TRANSPORTER_2"/>
    <property type="match status" value="1"/>
</dbReference>
<reference evidence="5 6" key="1">
    <citation type="submission" date="2016-10" db="EMBL/GenBank/DDBJ databases">
        <authorList>
            <person name="de Groot N.N."/>
        </authorList>
    </citation>
    <scope>NUCLEOTIDE SEQUENCE [LARGE SCALE GENOMIC DNA]</scope>
    <source>
        <strain evidence="5 6">CPCC 202699</strain>
    </source>
</reference>
<evidence type="ECO:0000313" key="6">
    <source>
        <dbReference type="Proteomes" id="UP000199515"/>
    </source>
</evidence>
<accession>A0A1H3CXR0</accession>
<dbReference type="PROSITE" id="PS00211">
    <property type="entry name" value="ABC_TRANSPORTER_1"/>
    <property type="match status" value="1"/>
</dbReference>
<dbReference type="Gene3D" id="3.40.50.300">
    <property type="entry name" value="P-loop containing nucleotide triphosphate hydrolases"/>
    <property type="match status" value="1"/>
</dbReference>
<keyword evidence="2" id="KW-0547">Nucleotide-binding</keyword>
<dbReference type="CDD" id="cd03214">
    <property type="entry name" value="ABC_Iron-Siderophores_B12_Hemin"/>
    <property type="match status" value="1"/>
</dbReference>
<name>A0A1H3CXR0_9PSEU</name>
<dbReference type="InterPro" id="IPR003439">
    <property type="entry name" value="ABC_transporter-like_ATP-bd"/>
</dbReference>
<evidence type="ECO:0000313" key="5">
    <source>
        <dbReference type="EMBL" id="SDX58324.1"/>
    </source>
</evidence>
<sequence>MEVGLDEVTVTVAGRKLVDSLTLTVPSGTVVGLLGPNGSGKSTTLRCVYRALKPSHGVVRLDGRPLDEYALRDSARRMAALTQESHTEFDFTVAEVVAMGRLPHEGSHDDDRDICAEALRQVGLSALAARSVLTLSGGERQRVLLARALAQRPRVLVLDEPTNHLDIRHQLDALALVRKLGVTVLAALHDLNLAAAYCDEVYVVDGGRVVAGGPPDLVLTPALVASVFGVIAHVVPHPVTGSPQLLFEGTTDA</sequence>
<dbReference type="OrthoDB" id="4131at2"/>